<dbReference type="EMBL" id="CP073100">
    <property type="protein sequence ID" value="QUE51350.1"/>
    <property type="molecule type" value="Genomic_DNA"/>
</dbReference>
<sequence>MMKAFAFFPLAALLLSAPLHAQNTDPSGETKGTETEGPRRFWQATLPGGSYMVALDRICSISEQTYIVDGGVVVHEVNIDTNGQALARFYYLEPPSTNTSTLNEAVDRAKQLLDEAGKRTGTDTQTMVLKKFPETTHAKCIEFRMTSREELDALIKSAKDAWESGKGRKFSVK</sequence>
<evidence type="ECO:0000256" key="1">
    <source>
        <dbReference type="SAM" id="SignalP"/>
    </source>
</evidence>
<proteinExistence type="predicted"/>
<accession>A0A975G9S6</accession>
<gene>
    <name evidence="2" type="ORF">KBB96_00265</name>
</gene>
<dbReference type="Proteomes" id="UP000676169">
    <property type="component" value="Chromosome"/>
</dbReference>
<evidence type="ECO:0000313" key="2">
    <source>
        <dbReference type="EMBL" id="QUE51350.1"/>
    </source>
</evidence>
<keyword evidence="1" id="KW-0732">Signal</keyword>
<feature type="signal peptide" evidence="1">
    <location>
        <begin position="1"/>
        <end position="21"/>
    </location>
</feature>
<organism evidence="2 3">
    <name type="scientific">Luteolibacter ambystomatis</name>
    <dbReference type="NCBI Taxonomy" id="2824561"/>
    <lineage>
        <taxon>Bacteria</taxon>
        <taxon>Pseudomonadati</taxon>
        <taxon>Verrucomicrobiota</taxon>
        <taxon>Verrucomicrobiia</taxon>
        <taxon>Verrucomicrobiales</taxon>
        <taxon>Verrucomicrobiaceae</taxon>
        <taxon>Luteolibacter</taxon>
    </lineage>
</organism>
<name>A0A975G9S6_9BACT</name>
<dbReference type="RefSeq" id="WP_211631489.1">
    <property type="nucleotide sequence ID" value="NZ_CP073100.1"/>
</dbReference>
<evidence type="ECO:0000313" key="3">
    <source>
        <dbReference type="Proteomes" id="UP000676169"/>
    </source>
</evidence>
<dbReference type="AlphaFoldDB" id="A0A975G9S6"/>
<protein>
    <submittedName>
        <fullName evidence="2">Uncharacterized protein</fullName>
    </submittedName>
</protein>
<keyword evidence="3" id="KW-1185">Reference proteome</keyword>
<reference evidence="2" key="1">
    <citation type="submission" date="2021-04" db="EMBL/GenBank/DDBJ databases">
        <title>Luteolibacter sp. 32A isolated from the skin of an Anderson's salamander (Ambystoma andersonii).</title>
        <authorList>
            <person name="Spergser J."/>
            <person name="Busse H.-J."/>
        </authorList>
    </citation>
    <scope>NUCLEOTIDE SEQUENCE</scope>
    <source>
        <strain evidence="2">32A</strain>
    </source>
</reference>
<dbReference type="KEGG" id="lamb:KBB96_00265"/>
<feature type="chain" id="PRO_5036940943" evidence="1">
    <location>
        <begin position="22"/>
        <end position="173"/>
    </location>
</feature>